<dbReference type="Proteomes" id="UP001597478">
    <property type="component" value="Unassembled WGS sequence"/>
</dbReference>
<name>A0ABW5W1K3_9PSEU</name>
<evidence type="ECO:0000313" key="2">
    <source>
        <dbReference type="Proteomes" id="UP001597478"/>
    </source>
</evidence>
<protein>
    <submittedName>
        <fullName evidence="1">Uncharacterized protein</fullName>
    </submittedName>
</protein>
<organism evidence="1 2">
    <name type="scientific">Prauserella oleivorans</name>
    <dbReference type="NCBI Taxonomy" id="1478153"/>
    <lineage>
        <taxon>Bacteria</taxon>
        <taxon>Bacillati</taxon>
        <taxon>Actinomycetota</taxon>
        <taxon>Actinomycetes</taxon>
        <taxon>Pseudonocardiales</taxon>
        <taxon>Pseudonocardiaceae</taxon>
        <taxon>Prauserella</taxon>
    </lineage>
</organism>
<accession>A0ABW5W1K3</accession>
<keyword evidence="2" id="KW-1185">Reference proteome</keyword>
<comment type="caution">
    <text evidence="1">The sequence shown here is derived from an EMBL/GenBank/DDBJ whole genome shotgun (WGS) entry which is preliminary data.</text>
</comment>
<proteinExistence type="predicted"/>
<sequence>MQTRESDLRRAAFGDDPGLGDRVLAAADGPRERWLAAVVLGARGRYAAAASILQPLARGTDDVAAALAGSTLASHRRQLGGHAAAQPLDGAALARALGATGTPDDDGLDPAGARADALLGLAADNLALGRLTASRRLIAAAAEHVTSWRTRVRAGWVSAEVALAGGGAAAAVPHAEQAAACARQRGAVRHTVKSDLVLAAALAATGEPVARERAAALVTAALEAARSYRLGSLGWPAGLLAADLEPRRADQHRAWVTRELHALLPATDPEGRRLARASPWVPI</sequence>
<dbReference type="EMBL" id="JBHUOF010000001">
    <property type="protein sequence ID" value="MFD2797799.1"/>
    <property type="molecule type" value="Genomic_DNA"/>
</dbReference>
<dbReference type="RefSeq" id="WP_377387007.1">
    <property type="nucleotide sequence ID" value="NZ_JBHSAN010000008.1"/>
</dbReference>
<evidence type="ECO:0000313" key="1">
    <source>
        <dbReference type="EMBL" id="MFD2797799.1"/>
    </source>
</evidence>
<reference evidence="2" key="1">
    <citation type="journal article" date="2019" name="Int. J. Syst. Evol. Microbiol.">
        <title>The Global Catalogue of Microorganisms (GCM) 10K type strain sequencing project: providing services to taxonomists for standard genome sequencing and annotation.</title>
        <authorList>
            <consortium name="The Broad Institute Genomics Platform"/>
            <consortium name="The Broad Institute Genome Sequencing Center for Infectious Disease"/>
            <person name="Wu L."/>
            <person name="Ma J."/>
        </authorList>
    </citation>
    <scope>NUCLEOTIDE SEQUENCE [LARGE SCALE GENOMIC DNA]</scope>
    <source>
        <strain evidence="2">IBRC-M 10906</strain>
    </source>
</reference>
<gene>
    <name evidence="1" type="ORF">ACFS2C_00130</name>
</gene>